<dbReference type="InterPro" id="IPR037107">
    <property type="entry name" value="Put_OMP_sf"/>
</dbReference>
<feature type="signal peptide" evidence="1">
    <location>
        <begin position="1"/>
        <end position="22"/>
    </location>
</feature>
<keyword evidence="1" id="KW-0732">Signal</keyword>
<protein>
    <submittedName>
        <fullName evidence="2">Lipid A deacylase LpxR family protein</fullName>
    </submittedName>
</protein>
<dbReference type="EMBL" id="JANUHA010000004">
    <property type="protein sequence ID" value="MCS0596369.1"/>
    <property type="molecule type" value="Genomic_DNA"/>
</dbReference>
<name>A0ABT2AJG0_9BURK</name>
<evidence type="ECO:0000313" key="3">
    <source>
        <dbReference type="Proteomes" id="UP001206572"/>
    </source>
</evidence>
<dbReference type="RefSeq" id="WP_258827413.1">
    <property type="nucleotide sequence ID" value="NZ_JANUHA010000004.1"/>
</dbReference>
<proteinExistence type="predicted"/>
<feature type="chain" id="PRO_5045446449" evidence="1">
    <location>
        <begin position="23"/>
        <end position="343"/>
    </location>
</feature>
<gene>
    <name evidence="2" type="ORF">NX780_08400</name>
</gene>
<accession>A0ABT2AJG0</accession>
<evidence type="ECO:0000256" key="1">
    <source>
        <dbReference type="SAM" id="SignalP"/>
    </source>
</evidence>
<sequence>MRTACRLLAASLLLAAPCAAQEARFFTLDNDSWFDTDRYYTNGVQLAWRDAADTRGELARRWTGSACRWLGCGDARYLFGQHSVGQLMYTPGDITVAAPQPLDRPYAGLLYLERNWLFLDADGQVLTTLGAQVGLTGRLSLAEPAQKLIHRIVDRPQPQGWDDQVGTTLAVMLSAERRMAWPALSGPIAGNVRLHTAAYWRAALGNTMTYAAGGLTLTVGKNLPPVSPAPPGIANRLTGGATGDTSCLWEWLQCTLVLGAEGRGMAYNLFLQGRPWREDPGVRPRRWVGDLMAGLRLDFPGTRGREHGPWFVQFRTTRRTAEFRAPTFVPRHTVGSLTLGIDF</sequence>
<dbReference type="Pfam" id="PF09982">
    <property type="entry name" value="LpxR"/>
    <property type="match status" value="1"/>
</dbReference>
<comment type="caution">
    <text evidence="2">The sequence shown here is derived from an EMBL/GenBank/DDBJ whole genome shotgun (WGS) entry which is preliminary data.</text>
</comment>
<dbReference type="Gene3D" id="2.40.128.140">
    <property type="entry name" value="Outer membrane protein"/>
    <property type="match status" value="1"/>
</dbReference>
<dbReference type="Proteomes" id="UP001206572">
    <property type="component" value="Unassembled WGS sequence"/>
</dbReference>
<dbReference type="InterPro" id="IPR018707">
    <property type="entry name" value="LpxR"/>
</dbReference>
<keyword evidence="3" id="KW-1185">Reference proteome</keyword>
<evidence type="ECO:0000313" key="2">
    <source>
        <dbReference type="EMBL" id="MCS0596369.1"/>
    </source>
</evidence>
<reference evidence="2 3" key="1">
    <citation type="submission" date="2022-08" db="EMBL/GenBank/DDBJ databases">
        <title>Reclassification of Massilia species as members of the genera Telluria, Duganella, Pseudoduganella, Mokoshia gen. nov. and Zemynaea gen. nov. using orthogonal and non-orthogonal genome-based approaches.</title>
        <authorList>
            <person name="Bowman J.P."/>
        </authorList>
    </citation>
    <scope>NUCLEOTIDE SEQUENCE [LARGE SCALE GENOMIC DNA]</scope>
    <source>
        <strain evidence="2 3">JCM 31661</strain>
    </source>
</reference>
<organism evidence="2 3">
    <name type="scientific">Massilia agri</name>
    <dbReference type="NCBI Taxonomy" id="1886785"/>
    <lineage>
        <taxon>Bacteria</taxon>
        <taxon>Pseudomonadati</taxon>
        <taxon>Pseudomonadota</taxon>
        <taxon>Betaproteobacteria</taxon>
        <taxon>Burkholderiales</taxon>
        <taxon>Oxalobacteraceae</taxon>
        <taxon>Telluria group</taxon>
        <taxon>Massilia</taxon>
    </lineage>
</organism>